<dbReference type="InterPro" id="IPR036680">
    <property type="entry name" value="SPOR-like_sf"/>
</dbReference>
<keyword evidence="2" id="KW-0732">Signal</keyword>
<dbReference type="RefSeq" id="WP_166094453.1">
    <property type="nucleotide sequence ID" value="NZ_CP049871.1"/>
</dbReference>
<dbReference type="InterPro" id="IPR007730">
    <property type="entry name" value="SPOR-like_dom"/>
</dbReference>
<feature type="signal peptide" evidence="2">
    <location>
        <begin position="1"/>
        <end position="24"/>
    </location>
</feature>
<feature type="chain" id="PRO_5026112698" evidence="2">
    <location>
        <begin position="25"/>
        <end position="434"/>
    </location>
</feature>
<evidence type="ECO:0000313" key="4">
    <source>
        <dbReference type="EMBL" id="QIL02576.1"/>
    </source>
</evidence>
<organism evidence="4 5">
    <name type="scientific">Sphingomonas sinipercae</name>
    <dbReference type="NCBI Taxonomy" id="2714944"/>
    <lineage>
        <taxon>Bacteria</taxon>
        <taxon>Pseudomonadati</taxon>
        <taxon>Pseudomonadota</taxon>
        <taxon>Alphaproteobacteria</taxon>
        <taxon>Sphingomonadales</taxon>
        <taxon>Sphingomonadaceae</taxon>
        <taxon>Sphingomonas</taxon>
    </lineage>
</organism>
<accession>A0A6G7ZNU6</accession>
<keyword evidence="1" id="KW-0802">TPR repeat</keyword>
<feature type="domain" description="SPOR" evidence="3">
    <location>
        <begin position="340"/>
        <end position="423"/>
    </location>
</feature>
<sequence>MNRSLRLGTAISALAISATLPGCAIGGHKSTATASKVDRSNIGIGSRALAALDSGNYVEAVSLAERAVESKPNDALFRAVLANSYFGAGRFASAEAAFRDAIALDPTQPKLVLKLALAQIAQGKNSQAIGRLQSAQGQLDVADYGLAMALAGVPADAIAVLNQAARQPGADSRIRQNLALAYALSGDWTEARTVAAQDVAAADLNQRLQQWMQIAKPVHASDQVAALTGVTPVADPGQPSRLALTQPEAANVQVAAVQMPAPQPVQQVASFEPVSVAPALPPVPEAKPLPMPEQPVTAALFAAASAPAEAVPVRFDEQPKTASYVAITKRVRKAAAGGLANGKADAVVQLGAYGSPQRVASAWNAIAKRHSAVNRYRPMSARFDAGAGTVYRLSVKGFASAEEAQKLCGTLKSSGQSCFVRRVAGDSPVRFASR</sequence>
<dbReference type="InterPro" id="IPR019734">
    <property type="entry name" value="TPR_rpt"/>
</dbReference>
<keyword evidence="5" id="KW-1185">Reference proteome</keyword>
<dbReference type="Pfam" id="PF05036">
    <property type="entry name" value="SPOR"/>
    <property type="match status" value="1"/>
</dbReference>
<dbReference type="SUPFAM" id="SSF110997">
    <property type="entry name" value="Sporulation related repeat"/>
    <property type="match status" value="1"/>
</dbReference>
<dbReference type="EMBL" id="CP049871">
    <property type="protein sequence ID" value="QIL02576.1"/>
    <property type="molecule type" value="Genomic_DNA"/>
</dbReference>
<dbReference type="PROSITE" id="PS50005">
    <property type="entry name" value="TPR"/>
    <property type="match status" value="1"/>
</dbReference>
<feature type="repeat" description="TPR" evidence="1">
    <location>
        <begin position="75"/>
        <end position="108"/>
    </location>
</feature>
<dbReference type="SUPFAM" id="SSF48452">
    <property type="entry name" value="TPR-like"/>
    <property type="match status" value="1"/>
</dbReference>
<evidence type="ECO:0000313" key="5">
    <source>
        <dbReference type="Proteomes" id="UP000502502"/>
    </source>
</evidence>
<dbReference type="AlphaFoldDB" id="A0A6G7ZNU6"/>
<reference evidence="4 5" key="1">
    <citation type="submission" date="2020-03" db="EMBL/GenBank/DDBJ databases">
        <title>Sphingomonas sp. nov., isolated from fish.</title>
        <authorList>
            <person name="Hyun D.-W."/>
            <person name="Bae J.-W."/>
        </authorList>
    </citation>
    <scope>NUCLEOTIDE SEQUENCE [LARGE SCALE GENOMIC DNA]</scope>
    <source>
        <strain evidence="4 5">HDW15C</strain>
    </source>
</reference>
<evidence type="ECO:0000256" key="1">
    <source>
        <dbReference type="PROSITE-ProRule" id="PRU00339"/>
    </source>
</evidence>
<evidence type="ECO:0000256" key="2">
    <source>
        <dbReference type="SAM" id="SignalP"/>
    </source>
</evidence>
<dbReference type="KEGG" id="ssin:G7078_07100"/>
<dbReference type="Gene3D" id="1.25.40.10">
    <property type="entry name" value="Tetratricopeptide repeat domain"/>
    <property type="match status" value="1"/>
</dbReference>
<gene>
    <name evidence="4" type="ORF">G7078_07100</name>
</gene>
<name>A0A6G7ZNU6_9SPHN</name>
<dbReference type="SMART" id="SM00028">
    <property type="entry name" value="TPR"/>
    <property type="match status" value="3"/>
</dbReference>
<dbReference type="InterPro" id="IPR011990">
    <property type="entry name" value="TPR-like_helical_dom_sf"/>
</dbReference>
<dbReference type="Proteomes" id="UP000502502">
    <property type="component" value="Chromosome"/>
</dbReference>
<dbReference type="Pfam" id="PF13432">
    <property type="entry name" value="TPR_16"/>
    <property type="match status" value="1"/>
</dbReference>
<evidence type="ECO:0000259" key="3">
    <source>
        <dbReference type="PROSITE" id="PS51724"/>
    </source>
</evidence>
<dbReference type="Gene3D" id="3.30.70.1070">
    <property type="entry name" value="Sporulation related repeat"/>
    <property type="match status" value="1"/>
</dbReference>
<proteinExistence type="predicted"/>
<protein>
    <submittedName>
        <fullName evidence="4">Tetratricopeptide repeat protein</fullName>
    </submittedName>
</protein>
<dbReference type="GO" id="GO:0042834">
    <property type="term" value="F:peptidoglycan binding"/>
    <property type="evidence" value="ECO:0007669"/>
    <property type="project" value="InterPro"/>
</dbReference>
<dbReference type="PROSITE" id="PS51724">
    <property type="entry name" value="SPOR"/>
    <property type="match status" value="1"/>
</dbReference>